<keyword evidence="2" id="KW-1185">Reference proteome</keyword>
<protein>
    <submittedName>
        <fullName evidence="1">RNA-directed DNA polymerase, eukaryota</fullName>
    </submittedName>
</protein>
<evidence type="ECO:0000313" key="2">
    <source>
        <dbReference type="Proteomes" id="UP001151760"/>
    </source>
</evidence>
<organism evidence="1 2">
    <name type="scientific">Tanacetum coccineum</name>
    <dbReference type="NCBI Taxonomy" id="301880"/>
    <lineage>
        <taxon>Eukaryota</taxon>
        <taxon>Viridiplantae</taxon>
        <taxon>Streptophyta</taxon>
        <taxon>Embryophyta</taxon>
        <taxon>Tracheophyta</taxon>
        <taxon>Spermatophyta</taxon>
        <taxon>Magnoliopsida</taxon>
        <taxon>eudicotyledons</taxon>
        <taxon>Gunneridae</taxon>
        <taxon>Pentapetalae</taxon>
        <taxon>asterids</taxon>
        <taxon>campanulids</taxon>
        <taxon>Asterales</taxon>
        <taxon>Asteraceae</taxon>
        <taxon>Asteroideae</taxon>
        <taxon>Anthemideae</taxon>
        <taxon>Anthemidinae</taxon>
        <taxon>Tanacetum</taxon>
    </lineage>
</organism>
<dbReference type="SUPFAM" id="SSF54928">
    <property type="entry name" value="RNA-binding domain, RBD"/>
    <property type="match status" value="1"/>
</dbReference>
<dbReference type="GO" id="GO:0003964">
    <property type="term" value="F:RNA-directed DNA polymerase activity"/>
    <property type="evidence" value="ECO:0007669"/>
    <property type="project" value="UniProtKB-KW"/>
</dbReference>
<accession>A0ABQ4XP22</accession>
<keyword evidence="1" id="KW-0548">Nucleotidyltransferase</keyword>
<keyword evidence="1" id="KW-0808">Transferase</keyword>
<dbReference type="EMBL" id="BQNB010009657">
    <property type="protein sequence ID" value="GJS66565.1"/>
    <property type="molecule type" value="Genomic_DNA"/>
</dbReference>
<comment type="caution">
    <text evidence="1">The sequence shown here is derived from an EMBL/GenBank/DDBJ whole genome shotgun (WGS) entry which is preliminary data.</text>
</comment>
<reference evidence="1" key="1">
    <citation type="journal article" date="2022" name="Int. J. Mol. Sci.">
        <title>Draft Genome of Tanacetum Coccineum: Genomic Comparison of Closely Related Tanacetum-Family Plants.</title>
        <authorList>
            <person name="Yamashiro T."/>
            <person name="Shiraishi A."/>
            <person name="Nakayama K."/>
            <person name="Satake H."/>
        </authorList>
    </citation>
    <scope>NUCLEOTIDE SEQUENCE</scope>
</reference>
<sequence>MGKKSFTTDDKGWTCIFNNKKNPISKPINNPYQKDLKRVASSFYVSNLLDSLDAKGLWNAYFSYGCLVDAYIANKRSIGGKSFGFICFLGIKDESEFVRSLSNIWIGSFHLYVLVARYHRKNQTGTQPNHHAPVMNSNPNVVPSQTSIPPITKPSFASVLPPKKATPAVTPPAIPVRTTPLKDQDLITIEDSSTVILLKVKYVESMGNMYAICKNAGFLDLSIHHVGGLWIWIQFLSSKSCLKFQENTSLKSFYSIAKSPYPSFKVDERMIWVEISGMPLCAWGSNAFKKVASLFGKFVFFEAEDSIAMSAGRMCIATKSHKHISEKVLVEVHGEHFEVHVQEISTWSVNIIDNSQDTSSNIDVKEVVKDAEVTNSMEDDSIDDLNDLNGNLNNLDHDFKDMEKLEYAYSVQHDTLMKEENFAQNEF</sequence>
<reference evidence="1" key="2">
    <citation type="submission" date="2022-01" db="EMBL/GenBank/DDBJ databases">
        <authorList>
            <person name="Yamashiro T."/>
            <person name="Shiraishi A."/>
            <person name="Satake H."/>
            <person name="Nakayama K."/>
        </authorList>
    </citation>
    <scope>NUCLEOTIDE SEQUENCE</scope>
</reference>
<keyword evidence="1" id="KW-0695">RNA-directed DNA polymerase</keyword>
<gene>
    <name evidence="1" type="ORF">Tco_0681129</name>
</gene>
<dbReference type="Proteomes" id="UP001151760">
    <property type="component" value="Unassembled WGS sequence"/>
</dbReference>
<proteinExistence type="predicted"/>
<dbReference type="InterPro" id="IPR035979">
    <property type="entry name" value="RBD_domain_sf"/>
</dbReference>
<evidence type="ECO:0000313" key="1">
    <source>
        <dbReference type="EMBL" id="GJS66565.1"/>
    </source>
</evidence>
<name>A0ABQ4XP22_9ASTR</name>